<name>A0A9D4UUS8_ADICA</name>
<comment type="caution">
    <text evidence="1">The sequence shown here is derived from an EMBL/GenBank/DDBJ whole genome shotgun (WGS) entry which is preliminary data.</text>
</comment>
<proteinExistence type="predicted"/>
<dbReference type="EMBL" id="JABFUD020000010">
    <property type="protein sequence ID" value="KAI5074135.1"/>
    <property type="molecule type" value="Genomic_DNA"/>
</dbReference>
<dbReference type="AlphaFoldDB" id="A0A9D4UUS8"/>
<reference evidence="1" key="1">
    <citation type="submission" date="2021-01" db="EMBL/GenBank/DDBJ databases">
        <title>Adiantum capillus-veneris genome.</title>
        <authorList>
            <person name="Fang Y."/>
            <person name="Liao Q."/>
        </authorList>
    </citation>
    <scope>NUCLEOTIDE SEQUENCE</scope>
    <source>
        <strain evidence="1">H3</strain>
        <tissue evidence="1">Leaf</tissue>
    </source>
</reference>
<sequence>MQANPSWCRSAGTTTSAVFERASTTLAGQSEKLDDTSFTNSNNDMANVDERAARGVDVEVVGGGAEKLLHPADTSGCSNNDECSGNQCCCPLSSDNYHWCSIGCCDN</sequence>
<accession>A0A9D4UUS8</accession>
<dbReference type="Proteomes" id="UP000886520">
    <property type="component" value="Chromosome 10"/>
</dbReference>
<protein>
    <submittedName>
        <fullName evidence="1">Uncharacterized protein</fullName>
    </submittedName>
</protein>
<organism evidence="1 2">
    <name type="scientific">Adiantum capillus-veneris</name>
    <name type="common">Maidenhair fern</name>
    <dbReference type="NCBI Taxonomy" id="13818"/>
    <lineage>
        <taxon>Eukaryota</taxon>
        <taxon>Viridiplantae</taxon>
        <taxon>Streptophyta</taxon>
        <taxon>Embryophyta</taxon>
        <taxon>Tracheophyta</taxon>
        <taxon>Polypodiopsida</taxon>
        <taxon>Polypodiidae</taxon>
        <taxon>Polypodiales</taxon>
        <taxon>Pteridineae</taxon>
        <taxon>Pteridaceae</taxon>
        <taxon>Vittarioideae</taxon>
        <taxon>Adiantum</taxon>
    </lineage>
</organism>
<evidence type="ECO:0000313" key="2">
    <source>
        <dbReference type="Proteomes" id="UP000886520"/>
    </source>
</evidence>
<gene>
    <name evidence="1" type="ORF">GOP47_0010096</name>
</gene>
<keyword evidence="2" id="KW-1185">Reference proteome</keyword>
<evidence type="ECO:0000313" key="1">
    <source>
        <dbReference type="EMBL" id="KAI5074135.1"/>
    </source>
</evidence>